<name>A0AA97FID1_9MICO</name>
<sequence length="156" mass="14646">MTDQNLSTAPAPNAGADAHPDAARYLAATRPSTDDAPDADAPKADRGARKGRRGWKVGGAVAGGVVALGLVFGGGVATGLAIGDTGQGGPGFSTEQGPGDGGFGGGTPPEMPGNGTTPGDSTGTAPDGTAPDGSTSNGSTSDGSTSDGSTSDGSTT</sequence>
<proteinExistence type="predicted"/>
<gene>
    <name evidence="2" type="ORF">N8K70_02610</name>
</gene>
<feature type="region of interest" description="Disordered" evidence="1">
    <location>
        <begin position="76"/>
        <end position="156"/>
    </location>
</feature>
<evidence type="ECO:0000313" key="2">
    <source>
        <dbReference type="EMBL" id="WOF23590.1"/>
    </source>
</evidence>
<organism evidence="2 3">
    <name type="scientific">Microbacterium betulae</name>
    <dbReference type="NCBI Taxonomy" id="2981139"/>
    <lineage>
        <taxon>Bacteria</taxon>
        <taxon>Bacillati</taxon>
        <taxon>Actinomycetota</taxon>
        <taxon>Actinomycetes</taxon>
        <taxon>Micrococcales</taxon>
        <taxon>Microbacteriaceae</taxon>
        <taxon>Microbacterium</taxon>
    </lineage>
</organism>
<dbReference type="Proteomes" id="UP001305498">
    <property type="component" value="Chromosome"/>
</dbReference>
<reference evidence="2 3" key="1">
    <citation type="submission" date="2023-02" db="EMBL/GenBank/DDBJ databases">
        <title>Microbacterium betulae sp. nov., isolated from birch wood.</title>
        <authorList>
            <person name="Pasciak M."/>
            <person name="Pawlik K.J."/>
            <person name="Martynowski D."/>
            <person name="Laczmanski L."/>
            <person name="Ciekot J."/>
            <person name="Szponar B."/>
            <person name="Wojcik-Fatla A."/>
            <person name="Mackiewicz B."/>
            <person name="Farian E."/>
            <person name="Cholewa G."/>
            <person name="Cholewa A."/>
            <person name="Dutkiewicz J."/>
        </authorList>
    </citation>
    <scope>NUCLEOTIDE SEQUENCE [LARGE SCALE GENOMIC DNA]</scope>
    <source>
        <strain evidence="2 3">AB</strain>
    </source>
</reference>
<dbReference type="RefSeq" id="WP_317140062.1">
    <property type="nucleotide sequence ID" value="NZ_CP118157.1"/>
</dbReference>
<feature type="compositionally biased region" description="Low complexity" evidence="1">
    <location>
        <begin position="132"/>
        <end position="156"/>
    </location>
</feature>
<dbReference type="KEGG" id="mbet:N8K70_02610"/>
<protein>
    <submittedName>
        <fullName evidence="2">Uncharacterized protein</fullName>
    </submittedName>
</protein>
<evidence type="ECO:0000256" key="1">
    <source>
        <dbReference type="SAM" id="MobiDB-lite"/>
    </source>
</evidence>
<feature type="region of interest" description="Disordered" evidence="1">
    <location>
        <begin position="1"/>
        <end position="57"/>
    </location>
</feature>
<accession>A0AA97FID1</accession>
<dbReference type="EMBL" id="CP118157">
    <property type="protein sequence ID" value="WOF23590.1"/>
    <property type="molecule type" value="Genomic_DNA"/>
</dbReference>
<evidence type="ECO:0000313" key="3">
    <source>
        <dbReference type="Proteomes" id="UP001305498"/>
    </source>
</evidence>
<dbReference type="AlphaFoldDB" id="A0AA97FID1"/>
<keyword evidence="3" id="KW-1185">Reference proteome</keyword>
<feature type="compositionally biased region" description="Polar residues" evidence="1">
    <location>
        <begin position="114"/>
        <end position="124"/>
    </location>
</feature>
<feature type="compositionally biased region" description="Polar residues" evidence="1">
    <location>
        <begin position="1"/>
        <end position="10"/>
    </location>
</feature>
<feature type="compositionally biased region" description="Gly residues" evidence="1">
    <location>
        <begin position="98"/>
        <end position="107"/>
    </location>
</feature>